<feature type="transmembrane region" description="Helical" evidence="2">
    <location>
        <begin position="116"/>
        <end position="140"/>
    </location>
</feature>
<dbReference type="Gene3D" id="3.40.50.1820">
    <property type="entry name" value="alpha/beta hydrolase"/>
    <property type="match status" value="1"/>
</dbReference>
<dbReference type="STRING" id="857290.HMPREF9156_01121"/>
<organism evidence="3 4">
    <name type="scientific">Scardovia wiggsiae F0424</name>
    <dbReference type="NCBI Taxonomy" id="857290"/>
    <lineage>
        <taxon>Bacteria</taxon>
        <taxon>Bacillati</taxon>
        <taxon>Actinomycetota</taxon>
        <taxon>Actinomycetes</taxon>
        <taxon>Bifidobacteriales</taxon>
        <taxon>Bifidobacteriaceae</taxon>
        <taxon>Scardovia</taxon>
    </lineage>
</organism>
<dbReference type="PANTHER" id="PTHR48098:SF1">
    <property type="entry name" value="DIACYLGLYCEROL ACYLTRANSFERASE_MYCOLYLTRANSFERASE AG85A"/>
    <property type="match status" value="1"/>
</dbReference>
<protein>
    <recommendedName>
        <fullName evidence="5">Esterase</fullName>
    </recommendedName>
</protein>
<keyword evidence="2" id="KW-1133">Transmembrane helix</keyword>
<comment type="caution">
    <text evidence="3">The sequence shown here is derived from an EMBL/GenBank/DDBJ whole genome shotgun (WGS) entry which is preliminary data.</text>
</comment>
<keyword evidence="2" id="KW-0812">Transmembrane</keyword>
<feature type="transmembrane region" description="Helical" evidence="2">
    <location>
        <begin position="81"/>
        <end position="104"/>
    </location>
</feature>
<gene>
    <name evidence="3" type="ORF">HMPREF9156_01121</name>
</gene>
<evidence type="ECO:0000256" key="2">
    <source>
        <dbReference type="SAM" id="Phobius"/>
    </source>
</evidence>
<dbReference type="eggNOG" id="COG0627">
    <property type="taxonomic scope" value="Bacteria"/>
</dbReference>
<evidence type="ECO:0000313" key="4">
    <source>
        <dbReference type="Proteomes" id="UP000006415"/>
    </source>
</evidence>
<evidence type="ECO:0008006" key="5">
    <source>
        <dbReference type="Google" id="ProtNLM"/>
    </source>
</evidence>
<dbReference type="PANTHER" id="PTHR48098">
    <property type="entry name" value="ENTEROCHELIN ESTERASE-RELATED"/>
    <property type="match status" value="1"/>
</dbReference>
<feature type="transmembrane region" description="Helical" evidence="2">
    <location>
        <begin position="147"/>
        <end position="168"/>
    </location>
</feature>
<dbReference type="OrthoDB" id="3723842at2"/>
<keyword evidence="2" id="KW-0472">Membrane</keyword>
<dbReference type="GO" id="GO:0016747">
    <property type="term" value="F:acyltransferase activity, transferring groups other than amino-acyl groups"/>
    <property type="evidence" value="ECO:0007669"/>
    <property type="project" value="TreeGrafter"/>
</dbReference>
<accession>J0WZT6</accession>
<dbReference type="InterPro" id="IPR000801">
    <property type="entry name" value="Esterase-like"/>
</dbReference>
<evidence type="ECO:0000313" key="3">
    <source>
        <dbReference type="EMBL" id="EJD64626.1"/>
    </source>
</evidence>
<reference evidence="3 4" key="1">
    <citation type="submission" date="2012-01" db="EMBL/GenBank/DDBJ databases">
        <title>The Genome Sequence of Scardovia wiggsiae F0424.</title>
        <authorList>
            <consortium name="The Broad Institute Genome Sequencing Platform"/>
            <person name="Earl A."/>
            <person name="Ward D."/>
            <person name="Feldgarden M."/>
            <person name="Gevers D."/>
            <person name="Izard J."/>
            <person name="Ganesan A."/>
            <person name="Baranova O.V."/>
            <person name="Blanton J.M."/>
            <person name="Tanner A.C."/>
            <person name="Mathney J."/>
            <person name="Dewhirst F.E."/>
            <person name="Young S.K."/>
            <person name="Zeng Q."/>
            <person name="Gargeya S."/>
            <person name="Fitzgerald M."/>
            <person name="Haas B."/>
            <person name="Abouelleil A."/>
            <person name="Alvarado L."/>
            <person name="Arachchi H.M."/>
            <person name="Berlin A."/>
            <person name="Chapman S.B."/>
            <person name="Gearin G."/>
            <person name="Goldberg J."/>
            <person name="Griggs A."/>
            <person name="Gujja S."/>
            <person name="Hansen M."/>
            <person name="Heiman D."/>
            <person name="Howarth C."/>
            <person name="Larimer J."/>
            <person name="Lui A."/>
            <person name="MacDonald P.J.P."/>
            <person name="McCowen C."/>
            <person name="Montmayeur A."/>
            <person name="Murphy C."/>
            <person name="Neiman D."/>
            <person name="Pearson M."/>
            <person name="Priest M."/>
            <person name="Roberts A."/>
            <person name="Saif S."/>
            <person name="Shea T."/>
            <person name="Sisk P."/>
            <person name="Stolte C."/>
            <person name="Sykes S."/>
            <person name="Wortman J."/>
            <person name="Nusbaum C."/>
            <person name="Birren B."/>
        </authorList>
    </citation>
    <scope>NUCLEOTIDE SEQUENCE [LARGE SCALE GENOMIC DNA]</scope>
    <source>
        <strain evidence="3 4">F0424</strain>
    </source>
</reference>
<name>J0WZT6_9BIFI</name>
<dbReference type="Pfam" id="PF00756">
    <property type="entry name" value="Esterase"/>
    <property type="match status" value="1"/>
</dbReference>
<dbReference type="RefSeq" id="WP_007148184.1">
    <property type="nucleotide sequence ID" value="NZ_AKCI01000001.1"/>
</dbReference>
<sequence length="505" mass="54415">MGNWFIDIDLDKGWFPASITVVVAVLAASLLPLFVRQRTQGEPRVSHAGDTGGGQSIGDTQKPPASAVFRSFISRCRHPRIAAFVWQALFAAVFFGFGWALTYLMSHVWVVFGVELGLLVIVKVAAAMGIFGFAAASLLAYRGKRKVLSVILMIFSLIYGVVGVNAVYGQYPTIRSVLGAEAFPEMPGYQPHGTTRTVKEWEAAAKAGKLPKLRREGIVRTVDIPARIAHFKPRKANVYLPPAALADNPPRLPVLIALSGQPGSPDRFFLSGRFQDSLNEFAKKHHGIAPIVVSPDHLGDASHNTLCSDTPVYGDAQTYITRDVTGWITSRLPVQLPGRAWGIAGFSMGGTCATHLGPKYHNLYGHIISIGGEVHHSNGPVPEMVSRFYGGSRAAYEDHVPAVAIRKYGLPSQTILFGAGQYDQIGQDNARSVARAASARGMKVDAVVVAGKGHDWNSVRAVMNYGLAQFCMETGLSQGTVHISSFPSLTHMDGVKISYGQEGHG</sequence>
<dbReference type="HOGENOM" id="CLU_037947_2_0_11"/>
<keyword evidence="4" id="KW-1185">Reference proteome</keyword>
<feature type="region of interest" description="Disordered" evidence="1">
    <location>
        <begin position="42"/>
        <end position="62"/>
    </location>
</feature>
<proteinExistence type="predicted"/>
<dbReference type="SUPFAM" id="SSF53474">
    <property type="entry name" value="alpha/beta-Hydrolases"/>
    <property type="match status" value="1"/>
</dbReference>
<dbReference type="EMBL" id="AGZS01000006">
    <property type="protein sequence ID" value="EJD64626.1"/>
    <property type="molecule type" value="Genomic_DNA"/>
</dbReference>
<feature type="transmembrane region" description="Helical" evidence="2">
    <location>
        <begin position="14"/>
        <end position="35"/>
    </location>
</feature>
<dbReference type="Proteomes" id="UP000006415">
    <property type="component" value="Unassembled WGS sequence"/>
</dbReference>
<dbReference type="InterPro" id="IPR029058">
    <property type="entry name" value="AB_hydrolase_fold"/>
</dbReference>
<dbReference type="AlphaFoldDB" id="J0WZT6"/>
<evidence type="ECO:0000256" key="1">
    <source>
        <dbReference type="SAM" id="MobiDB-lite"/>
    </source>
</evidence>
<dbReference type="SUPFAM" id="SSF103473">
    <property type="entry name" value="MFS general substrate transporter"/>
    <property type="match status" value="1"/>
</dbReference>
<dbReference type="InterPro" id="IPR036259">
    <property type="entry name" value="MFS_trans_sf"/>
</dbReference>
<dbReference type="InterPro" id="IPR050583">
    <property type="entry name" value="Mycobacterial_A85_antigen"/>
</dbReference>